<name>A0A2M9Q1F9_9BACI</name>
<evidence type="ECO:0000313" key="6">
    <source>
        <dbReference type="EMBL" id="PJO41925.1"/>
    </source>
</evidence>
<evidence type="ECO:0000256" key="1">
    <source>
        <dbReference type="ARBA" id="ARBA00006926"/>
    </source>
</evidence>
<evidence type="ECO:0000256" key="2">
    <source>
        <dbReference type="ARBA" id="ARBA00022559"/>
    </source>
</evidence>
<organism evidence="6 7">
    <name type="scientific">Lysinibacillus xylanilyticus</name>
    <dbReference type="NCBI Taxonomy" id="582475"/>
    <lineage>
        <taxon>Bacteria</taxon>
        <taxon>Bacillati</taxon>
        <taxon>Bacillota</taxon>
        <taxon>Bacilli</taxon>
        <taxon>Bacillales</taxon>
        <taxon>Bacillaceae</taxon>
        <taxon>Lysinibacillus</taxon>
    </lineage>
</organism>
<feature type="active site" evidence="4">
    <location>
        <position position="35"/>
    </location>
</feature>
<dbReference type="InterPro" id="IPR000889">
    <property type="entry name" value="Glutathione_peroxidase"/>
</dbReference>
<dbReference type="CDD" id="cd00340">
    <property type="entry name" value="GSH_Peroxidase"/>
    <property type="match status" value="1"/>
</dbReference>
<dbReference type="PANTHER" id="PTHR11592">
    <property type="entry name" value="GLUTATHIONE PEROXIDASE"/>
    <property type="match status" value="1"/>
</dbReference>
<dbReference type="Gene3D" id="3.40.30.10">
    <property type="entry name" value="Glutaredoxin"/>
    <property type="match status" value="1"/>
</dbReference>
<dbReference type="GO" id="GO:0034599">
    <property type="term" value="P:cellular response to oxidative stress"/>
    <property type="evidence" value="ECO:0007669"/>
    <property type="project" value="TreeGrafter"/>
</dbReference>
<comment type="caution">
    <text evidence="6">The sequence shown here is derived from an EMBL/GenBank/DDBJ whole genome shotgun (WGS) entry which is preliminary data.</text>
</comment>
<gene>
    <name evidence="6" type="ORF">CWD94_20600</name>
</gene>
<dbReference type="Pfam" id="PF00255">
    <property type="entry name" value="GSHPx"/>
    <property type="match status" value="1"/>
</dbReference>
<dbReference type="PRINTS" id="PR01011">
    <property type="entry name" value="GLUTPROXDASE"/>
</dbReference>
<accession>A0A2M9Q1F9</accession>
<evidence type="ECO:0000256" key="5">
    <source>
        <dbReference type="RuleBase" id="RU000499"/>
    </source>
</evidence>
<evidence type="ECO:0000256" key="3">
    <source>
        <dbReference type="ARBA" id="ARBA00023002"/>
    </source>
</evidence>
<evidence type="ECO:0000313" key="7">
    <source>
        <dbReference type="Proteomes" id="UP000232101"/>
    </source>
</evidence>
<dbReference type="SUPFAM" id="SSF52833">
    <property type="entry name" value="Thioredoxin-like"/>
    <property type="match status" value="1"/>
</dbReference>
<protein>
    <recommendedName>
        <fullName evidence="5">Glutathione peroxidase</fullName>
    </recommendedName>
</protein>
<dbReference type="InterPro" id="IPR036249">
    <property type="entry name" value="Thioredoxin-like_sf"/>
</dbReference>
<dbReference type="PIRSF" id="PIRSF000303">
    <property type="entry name" value="Glutathion_perox"/>
    <property type="match status" value="1"/>
</dbReference>
<keyword evidence="2 5" id="KW-0575">Peroxidase</keyword>
<dbReference type="AlphaFoldDB" id="A0A2M9Q1F9"/>
<keyword evidence="3 5" id="KW-0560">Oxidoreductase</keyword>
<reference evidence="6 7" key="1">
    <citation type="submission" date="2017-11" db="EMBL/GenBank/DDBJ databases">
        <title>Bacterial isolate from king chilli rhizosphere.</title>
        <authorList>
            <person name="Takhelmayum P."/>
            <person name="Sarangthem I."/>
        </authorList>
    </citation>
    <scope>NUCLEOTIDE SEQUENCE [LARGE SCALE GENOMIC DNA]</scope>
    <source>
        <strain evidence="7">t26</strain>
    </source>
</reference>
<dbReference type="RefSeq" id="WP_100544695.1">
    <property type="nucleotide sequence ID" value="NZ_CP158849.1"/>
</dbReference>
<dbReference type="GO" id="GO:0004601">
    <property type="term" value="F:peroxidase activity"/>
    <property type="evidence" value="ECO:0007669"/>
    <property type="project" value="UniProtKB-KW"/>
</dbReference>
<comment type="similarity">
    <text evidence="1 5">Belongs to the glutathione peroxidase family.</text>
</comment>
<dbReference type="PROSITE" id="PS51355">
    <property type="entry name" value="GLUTATHIONE_PEROXID_3"/>
    <property type="match status" value="1"/>
</dbReference>
<dbReference type="Proteomes" id="UP000232101">
    <property type="component" value="Unassembled WGS sequence"/>
</dbReference>
<dbReference type="EMBL" id="PHQY01000662">
    <property type="protein sequence ID" value="PJO41925.1"/>
    <property type="molecule type" value="Genomic_DNA"/>
</dbReference>
<proteinExistence type="inferred from homology"/>
<sequence length="181" mass="21036">MSIYNYLVKKSNGEILSMETFRGKPMLIVNTANKCQFTYQFEDLQKMYDKYRDDNFIVLGLPCDQFGNQNPEDGQETTKLCKINYGVTFPIFDLVKVNGEGTHPLFNYLKHEVDFREFGKLNLEEKILAENILQLEPSFLDGRNIRWNFTKFLVDAQGKIVARFEPTDSLLNIETALENIL</sequence>
<evidence type="ECO:0000256" key="4">
    <source>
        <dbReference type="PIRSR" id="PIRSR000303-1"/>
    </source>
</evidence>
<dbReference type="PANTHER" id="PTHR11592:SF78">
    <property type="entry name" value="GLUTATHIONE PEROXIDASE"/>
    <property type="match status" value="1"/>
</dbReference>